<dbReference type="InterPro" id="IPR032240">
    <property type="entry name" value="Cas9_REC"/>
</dbReference>
<dbReference type="InterPro" id="IPR032237">
    <property type="entry name" value="Cas9_PI"/>
</dbReference>
<comment type="caution">
    <text evidence="15">The sequence shown here is derived from an EMBL/GenBank/DDBJ whole genome shotgun (WGS) entry which is preliminary data.</text>
</comment>
<evidence type="ECO:0000256" key="1">
    <source>
        <dbReference type="ARBA" id="ARBA00001946"/>
    </source>
</evidence>
<evidence type="ECO:0000256" key="5">
    <source>
        <dbReference type="ARBA" id="ARBA00022801"/>
    </source>
</evidence>
<feature type="active site" description="Proton acceptor for HNH nuclease domain" evidence="12">
    <location>
        <position position="930"/>
    </location>
</feature>
<evidence type="ECO:0000256" key="8">
    <source>
        <dbReference type="ARBA" id="ARBA00023118"/>
    </source>
</evidence>
<dbReference type="Gene3D" id="3.30.420.10">
    <property type="entry name" value="Ribonuclease H-like superfamily/Ribonuclease H"/>
    <property type="match status" value="1"/>
</dbReference>
<organism evidence="15 16">
    <name type="scientific">Scardovia wiggsiae F0424</name>
    <dbReference type="NCBI Taxonomy" id="857290"/>
    <lineage>
        <taxon>Bacteria</taxon>
        <taxon>Bacillati</taxon>
        <taxon>Actinomycetota</taxon>
        <taxon>Actinomycetes</taxon>
        <taxon>Bifidobacteriales</taxon>
        <taxon>Bifidobacteriaceae</taxon>
        <taxon>Scardovia</taxon>
    </lineage>
</organism>
<dbReference type="InterPro" id="IPR028629">
    <property type="entry name" value="Cas9"/>
</dbReference>
<keyword evidence="5 12" id="KW-0378">Hydrolase</keyword>
<dbReference type="GO" id="GO:0043571">
    <property type="term" value="P:maintenance of CRISPR repeat elements"/>
    <property type="evidence" value="ECO:0007669"/>
    <property type="project" value="UniProtKB-UniRule"/>
</dbReference>
<dbReference type="STRING" id="857290.HMPREF9156_00888"/>
<dbReference type="HOGENOM" id="CLU_005604_0_0_11"/>
<dbReference type="Pfam" id="PF13395">
    <property type="entry name" value="HNH_4"/>
    <property type="match status" value="1"/>
</dbReference>
<dbReference type="InterPro" id="IPR055228">
    <property type="entry name" value="Cas9_RuvC"/>
</dbReference>
<gene>
    <name evidence="12" type="primary">cas9</name>
    <name evidence="15" type="ORF">HMPREF9156_00888</name>
</gene>
<evidence type="ECO:0000256" key="11">
    <source>
        <dbReference type="ARBA" id="ARBA00046380"/>
    </source>
</evidence>
<dbReference type="InterPro" id="IPR003615">
    <property type="entry name" value="HNH_nuc"/>
</dbReference>
<dbReference type="Pfam" id="PF16592">
    <property type="entry name" value="Cas9_REC"/>
    <property type="match status" value="1"/>
</dbReference>
<keyword evidence="8 12" id="KW-0051">Antiviral defense</keyword>
<feature type="binding site" evidence="12">
    <location>
        <position position="850"/>
    </location>
    <ligand>
        <name>Mg(2+)</name>
        <dbReference type="ChEBI" id="CHEBI:18420"/>
        <label>1</label>
    </ligand>
</feature>
<dbReference type="Pfam" id="PF16595">
    <property type="entry name" value="Cas9_PI"/>
    <property type="match status" value="1"/>
</dbReference>
<dbReference type="GO" id="GO:0004519">
    <property type="term" value="F:endonuclease activity"/>
    <property type="evidence" value="ECO:0007669"/>
    <property type="project" value="UniProtKB-UniRule"/>
</dbReference>
<reference evidence="15 16" key="1">
    <citation type="submission" date="2012-01" db="EMBL/GenBank/DDBJ databases">
        <title>The Genome Sequence of Scardovia wiggsiae F0424.</title>
        <authorList>
            <consortium name="The Broad Institute Genome Sequencing Platform"/>
            <person name="Earl A."/>
            <person name="Ward D."/>
            <person name="Feldgarden M."/>
            <person name="Gevers D."/>
            <person name="Izard J."/>
            <person name="Ganesan A."/>
            <person name="Baranova O.V."/>
            <person name="Blanton J.M."/>
            <person name="Tanner A.C."/>
            <person name="Mathney J."/>
            <person name="Dewhirst F.E."/>
            <person name="Young S.K."/>
            <person name="Zeng Q."/>
            <person name="Gargeya S."/>
            <person name="Fitzgerald M."/>
            <person name="Haas B."/>
            <person name="Abouelleil A."/>
            <person name="Alvarado L."/>
            <person name="Arachchi H.M."/>
            <person name="Berlin A."/>
            <person name="Chapman S.B."/>
            <person name="Gearin G."/>
            <person name="Goldberg J."/>
            <person name="Griggs A."/>
            <person name="Gujja S."/>
            <person name="Hansen M."/>
            <person name="Heiman D."/>
            <person name="Howarth C."/>
            <person name="Larimer J."/>
            <person name="Lui A."/>
            <person name="MacDonald P.J.P."/>
            <person name="McCowen C."/>
            <person name="Montmayeur A."/>
            <person name="Murphy C."/>
            <person name="Neiman D."/>
            <person name="Pearson M."/>
            <person name="Priest M."/>
            <person name="Roberts A."/>
            <person name="Saif S."/>
            <person name="Shea T."/>
            <person name="Sisk P."/>
            <person name="Stolte C."/>
            <person name="Sykes S."/>
            <person name="Wortman J."/>
            <person name="Nusbaum C."/>
            <person name="Birren B."/>
        </authorList>
    </citation>
    <scope>NUCLEOTIDE SEQUENCE [LARGE SCALE GENOMIC DNA]</scope>
    <source>
        <strain evidence="15 16">F0424</strain>
    </source>
</reference>
<keyword evidence="10" id="KW-0464">Manganese</keyword>
<evidence type="ECO:0000256" key="9">
    <source>
        <dbReference type="ARBA" id="ARBA00023125"/>
    </source>
</evidence>
<evidence type="ECO:0000256" key="6">
    <source>
        <dbReference type="ARBA" id="ARBA00022842"/>
    </source>
</evidence>
<sequence>MGYKAPRNDKGEIDYGVGLDLGNGSVGWVAMDKDYHLIRARGHELIGARLFDPANSAENRRESRTTRRRLSRRRWRLRMLDSLFASELAKIDPNFLARRKYSWVHPKDEQNHENWYGSIIFGSKEQDKQFYKDYPTIYHLRKKLTEDTERHDIREIYVAIHHIVKYRGHFLREGEINSENLFDPEGFVELIKDVIKLNNSYDESTPIFEASPADVSEALLNEHTSRSGRIEDTLDKLDFSVSRVDKHELKGMRDAAKAVIGAIVGNTADFSKIFNLDNLDKDSKDNLKLKFADSNFDEKYGGVVGSGLLDETQIELVDRIHAVYDAVALKGILGDAHTISEAKVESYEKHRKNWKLIKEELRTKENKDEVDLWYGDLSGRQYKNPPDPEKGPDEGSKKDSPIRDSDQKQNLIKKANDYFTELIDDSQLSEEQKNCLKNDINNGQLFPVQRSSDNGVIPYQIHLNELRRIIENQKQYYPFLAETFIRKTAEGKSYEENKIVALLKFRVPYYVGPLVSKEDMEEHSSGNSAYHWMARNPGRGEAITPWNFDEVVDKDESGARFISRLTGTDTYLLGEPTLPQHSLLYEEYMVLSELNNVRLNVRQGNHWSDKNRQRLSYKQKEFLIENLFKEHKTVTRKRAEDCLSSMGCGEVQLFGLSDEKKFASSLSSYITLKKILGKAFVDDSGNSAILERIIEVQTVFEDREPLTHQLSLIDSLTVEQRKQLAKIHYTGWGKLSRKLLTSKKGSYKIHSQNEIMRTQHSIIDIMRGDSLNLIEIIRDKKIGIGEWIDNENLDRETGESDVSRLESVFEGIVMSPRVKRGVVQAVRVIDDLAKAIGNPPQRIFIEMADEVQASQRTVSRLSRLKALYGSPSLQKEFNDLKDLRKSLNETKDADLQEDRLYLYYIQLGKDLYTGKEISIDSLSSAYDIDHIVPQALTQDDSIDNRVLVSRKENARKTDSYLYTPDLIKNMRPLWGKLLAAGLMSQKKYDALTRVDDFKDREKQRFVQRSLVETRQIMKNVSTILRTYYGEDTNVVTLKSSITHDMRKYLGFPYKNRDINDYHHAQDALCISAAGQFMLNRHFVSGGEVTDGASNAYNMYLAEYLQEFRDAKARGERKRSTAFGFVVGSMSSKDDEKRTDHRTGEIVWSETNAEYLRKVMNYKKMLITQKVGDVKTRALYDETRYGHKESSAKSIKFDNLRRDTSLYGGFSGASTAYMMLVEYKKKNKLVSITAQEASLLAVADQKNDTVSVMDGILASHGLSGAKILLPKIVTGQLLDYSDALVTLQSASELNTARQMWLPRNDYNDIDIILKSKDIEDAAHKLGYDSDTVHVLRRIQKLFEAVFRVAESQFPLHQLSKDQQEEILRDPQNYGFGSAVKLLGGLLKALHANAENTNLAGLVKVLHGDKEYSDDGKAKEFKKFGFSPRWRRISNPTGFTLSDSDTFIYQSPSGIFEQRVTVKELKEKADKQK</sequence>
<feature type="compositionally biased region" description="Basic and acidic residues" evidence="13">
    <location>
        <begin position="386"/>
        <end position="407"/>
    </location>
</feature>
<feature type="binding site" evidence="12">
    <location>
        <position position="20"/>
    </location>
    <ligand>
        <name>Mg(2+)</name>
        <dbReference type="ChEBI" id="CHEBI:18420"/>
        <label>1</label>
    </ligand>
</feature>
<dbReference type="EC" id="3.1.-.-" evidence="12"/>
<dbReference type="EMBL" id="AGZS01000003">
    <property type="protein sequence ID" value="EJD65013.1"/>
    <property type="molecule type" value="Genomic_DNA"/>
</dbReference>
<keyword evidence="2 12" id="KW-0540">Nuclease</keyword>
<evidence type="ECO:0000313" key="16">
    <source>
        <dbReference type="Proteomes" id="UP000006415"/>
    </source>
</evidence>
<feature type="binding site" evidence="12">
    <location>
        <position position="20"/>
    </location>
    <ligand>
        <name>Mg(2+)</name>
        <dbReference type="ChEBI" id="CHEBI:18420"/>
        <label>2</label>
    </ligand>
</feature>
<comment type="subunit">
    <text evidence="11 12">Monomer. Binds crRNA and tracrRNA.</text>
</comment>
<dbReference type="GO" id="GO:0051607">
    <property type="term" value="P:defense response to virus"/>
    <property type="evidence" value="ECO:0007669"/>
    <property type="project" value="UniProtKB-UniRule"/>
</dbReference>
<keyword evidence="6 12" id="KW-0460">Magnesium</keyword>
<feature type="active site" description="For RuvC-like nuclease domain" evidence="12">
    <location>
        <position position="20"/>
    </location>
</feature>
<dbReference type="GO" id="GO:0003723">
    <property type="term" value="F:RNA binding"/>
    <property type="evidence" value="ECO:0007669"/>
    <property type="project" value="UniProtKB-UniRule"/>
</dbReference>
<feature type="domain" description="HNH Cas9-type" evidence="14">
    <location>
        <begin position="853"/>
        <end position="1010"/>
    </location>
</feature>
<dbReference type="GO" id="GO:0046872">
    <property type="term" value="F:metal ion binding"/>
    <property type="evidence" value="ECO:0007669"/>
    <property type="project" value="UniProtKB-UniRule"/>
</dbReference>
<feature type="binding site" evidence="12">
    <location>
        <position position="850"/>
    </location>
    <ligand>
        <name>Mg(2+)</name>
        <dbReference type="ChEBI" id="CHEBI:18420"/>
        <label>2</label>
    </ligand>
</feature>
<evidence type="ECO:0000256" key="12">
    <source>
        <dbReference type="HAMAP-Rule" id="MF_01480"/>
    </source>
</evidence>
<accession>J0DFD8</accession>
<name>J0DFD8_9BIFI</name>
<evidence type="ECO:0000256" key="10">
    <source>
        <dbReference type="ARBA" id="ARBA00023211"/>
    </source>
</evidence>
<feature type="binding site" evidence="12">
    <location>
        <position position="1063"/>
    </location>
    <ligand>
        <name>Mg(2+)</name>
        <dbReference type="ChEBI" id="CHEBI:18420"/>
        <label>2</label>
    </ligand>
</feature>
<dbReference type="PROSITE" id="PS51749">
    <property type="entry name" value="HNH_CAS9"/>
    <property type="match status" value="1"/>
</dbReference>
<evidence type="ECO:0000256" key="13">
    <source>
        <dbReference type="SAM" id="MobiDB-lite"/>
    </source>
</evidence>
<keyword evidence="4 12" id="KW-0255">Endonuclease</keyword>
<dbReference type="eggNOG" id="COG3513">
    <property type="taxonomic scope" value="Bacteria"/>
</dbReference>
<keyword evidence="3 12" id="KW-0479">Metal-binding</keyword>
<keyword evidence="9 12" id="KW-0238">DNA-binding</keyword>
<feature type="region of interest" description="Disordered" evidence="13">
    <location>
        <begin position="376"/>
        <end position="407"/>
    </location>
</feature>
<evidence type="ECO:0000256" key="2">
    <source>
        <dbReference type="ARBA" id="ARBA00022722"/>
    </source>
</evidence>
<keyword evidence="16" id="KW-1185">Reference proteome</keyword>
<protein>
    <recommendedName>
        <fullName evidence="12">CRISPR-associated endonuclease Cas9</fullName>
        <ecNumber evidence="12">3.1.-.-</ecNumber>
    </recommendedName>
</protein>
<comment type="cofactor">
    <cofactor evidence="1 12">
        <name>Mg(2+)</name>
        <dbReference type="ChEBI" id="CHEBI:18420"/>
    </cofactor>
</comment>
<evidence type="ECO:0000256" key="7">
    <source>
        <dbReference type="ARBA" id="ARBA00022884"/>
    </source>
</evidence>
<dbReference type="Pfam" id="PF16593">
    <property type="entry name" value="Cas9-BH"/>
    <property type="match status" value="1"/>
</dbReference>
<dbReference type="Proteomes" id="UP000006415">
    <property type="component" value="Unassembled WGS sequence"/>
</dbReference>
<dbReference type="RefSeq" id="WP_007147952.1">
    <property type="nucleotide sequence ID" value="NZ_AKCI01000001.1"/>
</dbReference>
<comment type="function">
    <text evidence="12">CRISPR (clustered regularly interspaced short palindromic repeat) is an adaptive immune system that provides protection against mobile genetic elements (viruses, transposable elements and conjugative plasmids). CRISPR clusters contain spacers, sequences complementary to antecedent mobile elements, and target invading nucleic acids. CRISPR clusters are transcribed and processed into CRISPR RNA (crRNA). In type II CRISPR systems correct processing of pre-crRNA requires a trans-encoded small RNA (tracrRNA), endogenous ribonuclease 3 (rnc) and this protein. The tracrRNA serves as a guide for ribonuclease 3-aided processing of pre-crRNA. Subsequently Cas9/crRNA/tracrRNA endonucleolytically cleaves linear or circular dsDNA target complementary to the spacer; Cas9 is inactive in the absence of the 2 guide RNAs (gRNA). Cas9 recognizes the protospacer adjacent motif (PAM) in the CRISPR repeat sequences to help distinguish self versus nonself, as targets within the bacterial CRISPR locus do not have PAMs. PAM recognition is also required for catalytic activity.</text>
</comment>
<feature type="binding site" evidence="12">
    <location>
        <position position="846"/>
    </location>
    <ligand>
        <name>Mg(2+)</name>
        <dbReference type="ChEBI" id="CHEBI:18420"/>
        <label>1</label>
    </ligand>
</feature>
<evidence type="ECO:0000256" key="4">
    <source>
        <dbReference type="ARBA" id="ARBA00022759"/>
    </source>
</evidence>
<proteinExistence type="inferred from homology"/>
<dbReference type="GO" id="GO:0016787">
    <property type="term" value="F:hydrolase activity"/>
    <property type="evidence" value="ECO:0007669"/>
    <property type="project" value="UniProtKB-KW"/>
</dbReference>
<dbReference type="GO" id="GO:0003677">
    <property type="term" value="F:DNA binding"/>
    <property type="evidence" value="ECO:0007669"/>
    <property type="project" value="UniProtKB-UniRule"/>
</dbReference>
<comment type="similarity">
    <text evidence="12">Belongs to the CRISPR-associated Cas9 family.</text>
</comment>
<dbReference type="NCBIfam" id="TIGR01865">
    <property type="entry name" value="cas_Csn1"/>
    <property type="match status" value="1"/>
</dbReference>
<dbReference type="InterPro" id="IPR036397">
    <property type="entry name" value="RNaseH_sf"/>
</dbReference>
<evidence type="ECO:0000256" key="3">
    <source>
        <dbReference type="ARBA" id="ARBA00022723"/>
    </source>
</evidence>
<dbReference type="OrthoDB" id="9777169at2"/>
<comment type="domain">
    <text evidence="12">Has 2 endonuclease domains. The discontinuous RuvC-like domain cleaves the target DNA noncomplementary to crRNA while the HNH nuclease domain cleaves the target DNA complementary to crRNA.</text>
</comment>
<evidence type="ECO:0000259" key="14">
    <source>
        <dbReference type="PROSITE" id="PS51749"/>
    </source>
</evidence>
<keyword evidence="7 12" id="KW-0694">RNA-binding</keyword>
<dbReference type="HAMAP" id="MF_01480">
    <property type="entry name" value="Cas9"/>
    <property type="match status" value="1"/>
</dbReference>
<dbReference type="InterPro" id="IPR033114">
    <property type="entry name" value="HNH_CAS9"/>
</dbReference>
<dbReference type="InterPro" id="IPR032239">
    <property type="entry name" value="Cas9-BH"/>
</dbReference>
<evidence type="ECO:0000313" key="15">
    <source>
        <dbReference type="EMBL" id="EJD65013.1"/>
    </source>
</evidence>
<dbReference type="Pfam" id="PF22702">
    <property type="entry name" value="Cas9_RuvC"/>
    <property type="match status" value="1"/>
</dbReference>